<evidence type="ECO:0000256" key="2">
    <source>
        <dbReference type="ARBA" id="ARBA00023163"/>
    </source>
</evidence>
<dbReference type="GO" id="GO:0008270">
    <property type="term" value="F:zinc ion binding"/>
    <property type="evidence" value="ECO:0007669"/>
    <property type="project" value="InterPro"/>
</dbReference>
<dbReference type="AlphaFoldDB" id="A0A1Y2A1M0"/>
<keyword evidence="3" id="KW-0539">Nucleus</keyword>
<dbReference type="CDD" id="cd00067">
    <property type="entry name" value="GAL4"/>
    <property type="match status" value="1"/>
</dbReference>
<dbReference type="SUPFAM" id="SSF57701">
    <property type="entry name" value="Zn2/Cys6 DNA-binding domain"/>
    <property type="match status" value="1"/>
</dbReference>
<evidence type="ECO:0000256" key="4">
    <source>
        <dbReference type="SAM" id="MobiDB-lite"/>
    </source>
</evidence>
<reference evidence="6 7" key="1">
    <citation type="submission" date="2016-07" db="EMBL/GenBank/DDBJ databases">
        <title>Pervasive Adenine N6-methylation of Active Genes in Fungi.</title>
        <authorList>
            <consortium name="DOE Joint Genome Institute"/>
            <person name="Mondo S.J."/>
            <person name="Dannebaum R.O."/>
            <person name="Kuo R.C."/>
            <person name="Labutti K."/>
            <person name="Haridas S."/>
            <person name="Kuo A."/>
            <person name="Salamov A."/>
            <person name="Ahrendt S.R."/>
            <person name="Lipzen A."/>
            <person name="Sullivan W."/>
            <person name="Andreopoulos W.B."/>
            <person name="Clum A."/>
            <person name="Lindquist E."/>
            <person name="Daum C."/>
            <person name="Ramamoorthy G.K."/>
            <person name="Gryganskyi A."/>
            <person name="Culley D."/>
            <person name="Magnuson J.K."/>
            <person name="James T.Y."/>
            <person name="O'Malley M.A."/>
            <person name="Stajich J.E."/>
            <person name="Spatafora J.W."/>
            <person name="Visel A."/>
            <person name="Grigoriev I.V."/>
        </authorList>
    </citation>
    <scope>NUCLEOTIDE SEQUENCE [LARGE SCALE GENOMIC DNA]</scope>
    <source>
        <strain evidence="6 7">CBS 115471</strain>
    </source>
</reference>
<evidence type="ECO:0000256" key="3">
    <source>
        <dbReference type="ARBA" id="ARBA00023242"/>
    </source>
</evidence>
<dbReference type="OrthoDB" id="5392779at2759"/>
<dbReference type="STRING" id="1231657.A0A1Y2A1M0"/>
<organism evidence="6 7">
    <name type="scientific">Clohesyomyces aquaticus</name>
    <dbReference type="NCBI Taxonomy" id="1231657"/>
    <lineage>
        <taxon>Eukaryota</taxon>
        <taxon>Fungi</taxon>
        <taxon>Dikarya</taxon>
        <taxon>Ascomycota</taxon>
        <taxon>Pezizomycotina</taxon>
        <taxon>Dothideomycetes</taxon>
        <taxon>Pleosporomycetidae</taxon>
        <taxon>Pleosporales</taxon>
        <taxon>Lindgomycetaceae</taxon>
        <taxon>Clohesyomyces</taxon>
    </lineage>
</organism>
<feature type="region of interest" description="Disordered" evidence="4">
    <location>
        <begin position="30"/>
        <end position="81"/>
    </location>
</feature>
<dbReference type="InterPro" id="IPR036864">
    <property type="entry name" value="Zn2-C6_fun-type_DNA-bd_sf"/>
</dbReference>
<evidence type="ECO:0000256" key="1">
    <source>
        <dbReference type="ARBA" id="ARBA00023015"/>
    </source>
</evidence>
<dbReference type="Gene3D" id="4.10.240.10">
    <property type="entry name" value="Zn(2)-C6 fungal-type DNA-binding domain"/>
    <property type="match status" value="1"/>
</dbReference>
<feature type="compositionally biased region" description="Basic and acidic residues" evidence="4">
    <location>
        <begin position="30"/>
        <end position="50"/>
    </location>
</feature>
<dbReference type="InterPro" id="IPR001138">
    <property type="entry name" value="Zn2Cys6_DnaBD"/>
</dbReference>
<dbReference type="PROSITE" id="PS50048">
    <property type="entry name" value="ZN2_CY6_FUNGAL_2"/>
    <property type="match status" value="1"/>
</dbReference>
<dbReference type="Proteomes" id="UP000193144">
    <property type="component" value="Unassembled WGS sequence"/>
</dbReference>
<proteinExistence type="predicted"/>
<keyword evidence="7" id="KW-1185">Reference proteome</keyword>
<keyword evidence="2" id="KW-0804">Transcription</keyword>
<protein>
    <recommendedName>
        <fullName evidence="5">Zn(2)-C6 fungal-type domain-containing protein</fullName>
    </recommendedName>
</protein>
<dbReference type="GO" id="GO:0000981">
    <property type="term" value="F:DNA-binding transcription factor activity, RNA polymerase II-specific"/>
    <property type="evidence" value="ECO:0007669"/>
    <property type="project" value="InterPro"/>
</dbReference>
<dbReference type="SMART" id="SM00066">
    <property type="entry name" value="GAL4"/>
    <property type="match status" value="1"/>
</dbReference>
<evidence type="ECO:0000313" key="6">
    <source>
        <dbReference type="EMBL" id="ORY16368.1"/>
    </source>
</evidence>
<evidence type="ECO:0000259" key="5">
    <source>
        <dbReference type="PROSITE" id="PS50048"/>
    </source>
</evidence>
<evidence type="ECO:0000313" key="7">
    <source>
        <dbReference type="Proteomes" id="UP000193144"/>
    </source>
</evidence>
<feature type="domain" description="Zn(2)-C6 fungal-type" evidence="5">
    <location>
        <begin position="7"/>
        <end position="39"/>
    </location>
</feature>
<name>A0A1Y2A1M0_9PLEO</name>
<keyword evidence="1" id="KW-0805">Transcription regulation</keyword>
<dbReference type="Pfam" id="PF00172">
    <property type="entry name" value="Zn_clus"/>
    <property type="match status" value="1"/>
</dbReference>
<sequence length="570" mass="64014">MRLGTRSCIECRRRKVRCIFQPGHDECQSCEAHDTPCRAQQPDRRPKEQKNPGFRSPAHFSKPTHLNVPANTPPDSDNGALEHFEYAPMINIFKDLLLVDTDETSQRNNTSPPRLDSRAQEAIQNLGRAIPNAATLHQIFSETQKYWLIWPPCYHDDGTTDFLKPGRAGDAVTFVTSSFSSLKPSLIAKAVLFLCLCIQQLPRQWHAQLLLPMEATSLVGFYMNAASTLLFVNSRIKVDMDAPESQMLMFKLCINMGKPLKAWTAVRHALESALLLGLHRINIRVNDREEKLWRMIWQAERALSLILGLPSAMSNTNPGIKNNPSGESVINKLTHGCSVLAGVVIERDQDLSMADYSVTVELDQEAERLRGLIPSSWLECLTNSTNSVHTNYYIQTAKLQYFLLVKHIHLPYMLKSSSEPKFLHSRLSTLSASRNLVQTYQQLRGDPRAESIICELMDFQAFSGAMMLILGLLSACDHLPRDYAQNAEDLVLVKACIHTLRRTDKLLTCSIARQGAQLLEYLTAALEGSGDVPERFESVIPFFGKVKINREAVRRAQGHGNGGDFALDDF</sequence>
<gene>
    <name evidence="6" type="ORF">BCR34DRAFT_440947</name>
</gene>
<feature type="non-terminal residue" evidence="6">
    <location>
        <position position="570"/>
    </location>
</feature>
<dbReference type="EMBL" id="MCFA01000018">
    <property type="protein sequence ID" value="ORY16368.1"/>
    <property type="molecule type" value="Genomic_DNA"/>
</dbReference>
<dbReference type="PANTHER" id="PTHR47840">
    <property type="entry name" value="ZN(II)2CYS6 TRANSCRIPTION FACTOR (EUROFUNG)-RELATED"/>
    <property type="match status" value="1"/>
</dbReference>
<accession>A0A1Y2A1M0</accession>
<dbReference type="PROSITE" id="PS00463">
    <property type="entry name" value="ZN2_CY6_FUNGAL_1"/>
    <property type="match status" value="1"/>
</dbReference>
<dbReference type="PANTHER" id="PTHR47840:SF1">
    <property type="entry name" value="ZN(II)2CYS6 TRANSCRIPTION FACTOR (EUROFUNG)"/>
    <property type="match status" value="1"/>
</dbReference>
<comment type="caution">
    <text evidence="6">The sequence shown here is derived from an EMBL/GenBank/DDBJ whole genome shotgun (WGS) entry which is preliminary data.</text>
</comment>
<dbReference type="CDD" id="cd12148">
    <property type="entry name" value="fungal_TF_MHR"/>
    <property type="match status" value="1"/>
</dbReference>